<protein>
    <submittedName>
        <fullName evidence="3">Uncharacterized protein</fullName>
    </submittedName>
</protein>
<keyword evidence="2" id="KW-0812">Transmembrane</keyword>
<evidence type="ECO:0000313" key="4">
    <source>
        <dbReference type="Proteomes" id="UP000053831"/>
    </source>
</evidence>
<accession>A0A0M8N4I0</accession>
<proteinExistence type="predicted"/>
<reference evidence="3 4" key="1">
    <citation type="submission" date="2015-07" db="EMBL/GenBank/DDBJ databases">
        <title>The genome of the fungus Escovopsis weberi, a specialized disease agent of ant agriculture.</title>
        <authorList>
            <person name="de Man T.J."/>
            <person name="Stajich J.E."/>
            <person name="Kubicek C.P."/>
            <person name="Chenthamara K."/>
            <person name="Atanasova L."/>
            <person name="Druzhinina I.S."/>
            <person name="Birnbaum S."/>
            <person name="Barribeau S.M."/>
            <person name="Teiling C."/>
            <person name="Suen G."/>
            <person name="Currie C."/>
            <person name="Gerardo N.M."/>
        </authorList>
    </citation>
    <scope>NUCLEOTIDE SEQUENCE [LARGE SCALE GENOMIC DNA]</scope>
</reference>
<comment type="caution">
    <text evidence="3">The sequence shown here is derived from an EMBL/GenBank/DDBJ whole genome shotgun (WGS) entry which is preliminary data.</text>
</comment>
<evidence type="ECO:0000313" key="3">
    <source>
        <dbReference type="EMBL" id="KOS20444.1"/>
    </source>
</evidence>
<dbReference type="Proteomes" id="UP000053831">
    <property type="component" value="Unassembled WGS sequence"/>
</dbReference>
<organism evidence="3 4">
    <name type="scientific">Escovopsis weberi</name>
    <dbReference type="NCBI Taxonomy" id="150374"/>
    <lineage>
        <taxon>Eukaryota</taxon>
        <taxon>Fungi</taxon>
        <taxon>Dikarya</taxon>
        <taxon>Ascomycota</taxon>
        <taxon>Pezizomycotina</taxon>
        <taxon>Sordariomycetes</taxon>
        <taxon>Hypocreomycetidae</taxon>
        <taxon>Hypocreales</taxon>
        <taxon>Hypocreaceae</taxon>
        <taxon>Escovopsis</taxon>
    </lineage>
</organism>
<dbReference type="EMBL" id="LGSR01000017">
    <property type="protein sequence ID" value="KOS20444.1"/>
    <property type="molecule type" value="Genomic_DNA"/>
</dbReference>
<dbReference type="AlphaFoldDB" id="A0A0M8N4I0"/>
<feature type="transmembrane region" description="Helical" evidence="2">
    <location>
        <begin position="32"/>
        <end position="52"/>
    </location>
</feature>
<evidence type="ECO:0000256" key="2">
    <source>
        <dbReference type="SAM" id="Phobius"/>
    </source>
</evidence>
<keyword evidence="4" id="KW-1185">Reference proteome</keyword>
<keyword evidence="2" id="KW-0472">Membrane</keyword>
<evidence type="ECO:0000256" key="1">
    <source>
        <dbReference type="SAM" id="MobiDB-lite"/>
    </source>
</evidence>
<name>A0A0M8N4I0_ESCWE</name>
<sequence length="148" mass="15765">MAPIQSRMHIPQLSRPKADRPPDARAPKDPNVQMGISLLVVLIVLVALGNFVRIGMKRRRRRLAEAAAAAISPTQSEIDVHEAVQRAMAASAAAAARDDASITDPAPPYSVYAEGEPAPSYTSLVVPPPPYKSQESIITRPAPAVLAD</sequence>
<feature type="region of interest" description="Disordered" evidence="1">
    <location>
        <begin position="1"/>
        <end position="30"/>
    </location>
</feature>
<gene>
    <name evidence="3" type="ORF">ESCO_005382</name>
</gene>
<feature type="compositionally biased region" description="Basic and acidic residues" evidence="1">
    <location>
        <begin position="16"/>
        <end position="28"/>
    </location>
</feature>
<keyword evidence="2" id="KW-1133">Transmembrane helix</keyword>